<evidence type="ECO:0000256" key="4">
    <source>
        <dbReference type="ARBA" id="ARBA00023163"/>
    </source>
</evidence>
<accession>A0A917NYC9</accession>
<keyword evidence="4" id="KW-0804">Transcription</keyword>
<evidence type="ECO:0008006" key="8">
    <source>
        <dbReference type="Google" id="ProtNLM"/>
    </source>
</evidence>
<evidence type="ECO:0000313" key="7">
    <source>
        <dbReference type="Proteomes" id="UP000657574"/>
    </source>
</evidence>
<organism evidence="6 7">
    <name type="scientific">Streptomyces brasiliensis</name>
    <dbReference type="NCBI Taxonomy" id="1954"/>
    <lineage>
        <taxon>Bacteria</taxon>
        <taxon>Bacillati</taxon>
        <taxon>Actinomycetota</taxon>
        <taxon>Actinomycetes</taxon>
        <taxon>Kitasatosporales</taxon>
        <taxon>Streptomycetaceae</taxon>
        <taxon>Streptomyces</taxon>
    </lineage>
</organism>
<evidence type="ECO:0000313" key="6">
    <source>
        <dbReference type="EMBL" id="GGJ40635.1"/>
    </source>
</evidence>
<dbReference type="InterPro" id="IPR005650">
    <property type="entry name" value="BlaI_family"/>
</dbReference>
<protein>
    <recommendedName>
        <fullName evidence="8">Regulatory protein</fullName>
    </recommendedName>
</protein>
<dbReference type="AlphaFoldDB" id="A0A917NYC9"/>
<dbReference type="RefSeq" id="WP_189314369.1">
    <property type="nucleotide sequence ID" value="NZ_BMQA01000025.1"/>
</dbReference>
<feature type="region of interest" description="Disordered" evidence="5">
    <location>
        <begin position="1"/>
        <end position="27"/>
    </location>
</feature>
<gene>
    <name evidence="6" type="ORF">GCM10010121_059580</name>
</gene>
<keyword evidence="7" id="KW-1185">Reference proteome</keyword>
<dbReference type="Proteomes" id="UP000657574">
    <property type="component" value="Unassembled WGS sequence"/>
</dbReference>
<dbReference type="GO" id="GO:0003677">
    <property type="term" value="F:DNA binding"/>
    <property type="evidence" value="ECO:0007669"/>
    <property type="project" value="UniProtKB-KW"/>
</dbReference>
<evidence type="ECO:0000256" key="1">
    <source>
        <dbReference type="ARBA" id="ARBA00011046"/>
    </source>
</evidence>
<evidence type="ECO:0000256" key="2">
    <source>
        <dbReference type="ARBA" id="ARBA00023015"/>
    </source>
</evidence>
<dbReference type="Pfam" id="PF03965">
    <property type="entry name" value="Penicillinase_R"/>
    <property type="match status" value="1"/>
</dbReference>
<feature type="compositionally biased region" description="Low complexity" evidence="5">
    <location>
        <begin position="73"/>
        <end position="95"/>
    </location>
</feature>
<dbReference type="InterPro" id="IPR036390">
    <property type="entry name" value="WH_DNA-bd_sf"/>
</dbReference>
<sequence length="199" mass="21255">MTEVQSHTAGIKAQYAEQVTADLEGNTKEQERISAEVASLQQQLNALQHDQAVLLGVQKALENDTTVPITAEKTVPAPRTTAAASRRKTATAPKPTTKKTSAKTASVSSDATQPTLVELVTRHLSQQTDPRSAAEVTAALAQAHPERNIKTTVVRTTVENLVAKGLAERSKQGRSVFYTTTAGEKTPEQQEQPASDSEG</sequence>
<comment type="caution">
    <text evidence="6">The sequence shown here is derived from an EMBL/GenBank/DDBJ whole genome shotgun (WGS) entry which is preliminary data.</text>
</comment>
<comment type="similarity">
    <text evidence="1">Belongs to the BlaI transcriptional regulatory family.</text>
</comment>
<name>A0A917NYC9_9ACTN</name>
<reference evidence="6" key="2">
    <citation type="submission" date="2020-09" db="EMBL/GenBank/DDBJ databases">
        <authorList>
            <person name="Sun Q."/>
            <person name="Ohkuma M."/>
        </authorList>
    </citation>
    <scope>NUCLEOTIDE SEQUENCE</scope>
    <source>
        <strain evidence="6">JCM 3086</strain>
    </source>
</reference>
<evidence type="ECO:0000256" key="5">
    <source>
        <dbReference type="SAM" id="MobiDB-lite"/>
    </source>
</evidence>
<dbReference type="EMBL" id="BMQA01000025">
    <property type="protein sequence ID" value="GGJ40635.1"/>
    <property type="molecule type" value="Genomic_DNA"/>
</dbReference>
<proteinExistence type="inferred from homology"/>
<dbReference type="Gene3D" id="1.10.10.10">
    <property type="entry name" value="Winged helix-like DNA-binding domain superfamily/Winged helix DNA-binding domain"/>
    <property type="match status" value="1"/>
</dbReference>
<feature type="region of interest" description="Disordered" evidence="5">
    <location>
        <begin position="71"/>
        <end position="111"/>
    </location>
</feature>
<keyword evidence="3" id="KW-0238">DNA-binding</keyword>
<reference evidence="6" key="1">
    <citation type="journal article" date="2014" name="Int. J. Syst. Evol. Microbiol.">
        <title>Complete genome sequence of Corynebacterium casei LMG S-19264T (=DSM 44701T), isolated from a smear-ripened cheese.</title>
        <authorList>
            <consortium name="US DOE Joint Genome Institute (JGI-PGF)"/>
            <person name="Walter F."/>
            <person name="Albersmeier A."/>
            <person name="Kalinowski J."/>
            <person name="Ruckert C."/>
        </authorList>
    </citation>
    <scope>NUCLEOTIDE SEQUENCE</scope>
    <source>
        <strain evidence="6">JCM 3086</strain>
    </source>
</reference>
<dbReference type="InterPro" id="IPR036388">
    <property type="entry name" value="WH-like_DNA-bd_sf"/>
</dbReference>
<keyword evidence="2" id="KW-0805">Transcription regulation</keyword>
<feature type="region of interest" description="Disordered" evidence="5">
    <location>
        <begin position="167"/>
        <end position="199"/>
    </location>
</feature>
<feature type="compositionally biased region" description="Polar residues" evidence="5">
    <location>
        <begin position="177"/>
        <end position="199"/>
    </location>
</feature>
<evidence type="ECO:0000256" key="3">
    <source>
        <dbReference type="ARBA" id="ARBA00023125"/>
    </source>
</evidence>
<dbReference type="SUPFAM" id="SSF46785">
    <property type="entry name" value="Winged helix' DNA-binding domain"/>
    <property type="match status" value="1"/>
</dbReference>
<feature type="compositionally biased region" description="Low complexity" evidence="5">
    <location>
        <begin position="102"/>
        <end position="111"/>
    </location>
</feature>
<dbReference type="GO" id="GO:0045892">
    <property type="term" value="P:negative regulation of DNA-templated transcription"/>
    <property type="evidence" value="ECO:0007669"/>
    <property type="project" value="InterPro"/>
</dbReference>